<accession>A0AA49GR34</accession>
<dbReference type="AlphaFoldDB" id="A0AA49GR34"/>
<evidence type="ECO:0000313" key="1">
    <source>
        <dbReference type="EMBL" id="WKN39440.1"/>
    </source>
</evidence>
<gene>
    <name evidence="1" type="ORF">K4G66_12130</name>
</gene>
<dbReference type="EMBL" id="CP120682">
    <property type="protein sequence ID" value="WKN39440.1"/>
    <property type="molecule type" value="Genomic_DNA"/>
</dbReference>
<reference evidence="1" key="1">
    <citation type="journal article" date="2023" name="Comput. Struct. Biotechnol. J.">
        <title>Discovery of a novel marine Bacteroidetes with a rich repertoire of carbohydrate-active enzymes.</title>
        <authorList>
            <person name="Chen B."/>
            <person name="Liu G."/>
            <person name="Chen Q."/>
            <person name="Wang H."/>
            <person name="Liu L."/>
            <person name="Tang K."/>
        </authorList>
    </citation>
    <scope>NUCLEOTIDE SEQUENCE</scope>
    <source>
        <strain evidence="1">TK19036</strain>
    </source>
</reference>
<reference evidence="1" key="2">
    <citation type="journal article" date="2024" name="Antonie Van Leeuwenhoek">
        <title>Roseihalotalea indica gen. nov., sp. nov., a halophilic Bacteroidetes from mesopelagic Southwest Indian Ocean with higher carbohydrate metabolic potential.</title>
        <authorList>
            <person name="Chen B."/>
            <person name="Zhang M."/>
            <person name="Lin D."/>
            <person name="Ye J."/>
            <person name="Tang K."/>
        </authorList>
    </citation>
    <scope>NUCLEOTIDE SEQUENCE</scope>
    <source>
        <strain evidence="1">TK19036</strain>
    </source>
</reference>
<name>A0AA49GR34_9BACT</name>
<organism evidence="1">
    <name type="scientific">Roseihalotalea indica</name>
    <dbReference type="NCBI Taxonomy" id="2867963"/>
    <lineage>
        <taxon>Bacteria</taxon>
        <taxon>Pseudomonadati</taxon>
        <taxon>Bacteroidota</taxon>
        <taxon>Cytophagia</taxon>
        <taxon>Cytophagales</taxon>
        <taxon>Catalimonadaceae</taxon>
        <taxon>Roseihalotalea</taxon>
    </lineage>
</organism>
<proteinExistence type="predicted"/>
<protein>
    <submittedName>
        <fullName evidence="1">Uncharacterized protein</fullName>
    </submittedName>
</protein>
<sequence>MDTKWKHIKTIVDGELCKIEGLNIWDYEWKNTGERVSVKDPLYGQDHTLTVFEISDRGITVIFAAGEFSNCVWGIYQRL</sequence>